<gene>
    <name evidence="1" type="ORF">IHE45_19G081600</name>
</gene>
<evidence type="ECO:0000313" key="1">
    <source>
        <dbReference type="EMBL" id="KAH7653464.1"/>
    </source>
</evidence>
<protein>
    <submittedName>
        <fullName evidence="1">Uncharacterized protein</fullName>
    </submittedName>
</protein>
<comment type="caution">
    <text evidence="1">The sequence shown here is derived from an EMBL/GenBank/DDBJ whole genome shotgun (WGS) entry which is preliminary data.</text>
</comment>
<evidence type="ECO:0000313" key="2">
    <source>
        <dbReference type="Proteomes" id="UP000827976"/>
    </source>
</evidence>
<sequence>MDNLTSPTSAMTNKRNNHQWSPAEYKVLVEYNGFKIGYLTQLQKWMAENIPSCKIMGDPHIKSRMRTFKAQFRELKEMRGHLGLDGMKLINTLLSYANYFIKLCFYVQFYASGLGNKAFLYFDELAIIFGKDQMTGDGAEFASESVEAIERENSTFAVAKEKGAIANARLVECAFEEREEKGIGQGSS</sequence>
<name>A0ACB7TZG7_DIOAL</name>
<dbReference type="Proteomes" id="UP000827976">
    <property type="component" value="Chromosome 19"/>
</dbReference>
<dbReference type="EMBL" id="CM037029">
    <property type="protein sequence ID" value="KAH7653464.1"/>
    <property type="molecule type" value="Genomic_DNA"/>
</dbReference>
<organism evidence="1 2">
    <name type="scientific">Dioscorea alata</name>
    <name type="common">Purple yam</name>
    <dbReference type="NCBI Taxonomy" id="55571"/>
    <lineage>
        <taxon>Eukaryota</taxon>
        <taxon>Viridiplantae</taxon>
        <taxon>Streptophyta</taxon>
        <taxon>Embryophyta</taxon>
        <taxon>Tracheophyta</taxon>
        <taxon>Spermatophyta</taxon>
        <taxon>Magnoliopsida</taxon>
        <taxon>Liliopsida</taxon>
        <taxon>Dioscoreales</taxon>
        <taxon>Dioscoreaceae</taxon>
        <taxon>Dioscorea</taxon>
    </lineage>
</organism>
<reference evidence="2" key="1">
    <citation type="journal article" date="2022" name="Nat. Commun.">
        <title>Chromosome evolution and the genetic basis of agronomically important traits in greater yam.</title>
        <authorList>
            <person name="Bredeson J.V."/>
            <person name="Lyons J.B."/>
            <person name="Oniyinde I.O."/>
            <person name="Okereke N.R."/>
            <person name="Kolade O."/>
            <person name="Nnabue I."/>
            <person name="Nwadili C.O."/>
            <person name="Hribova E."/>
            <person name="Parker M."/>
            <person name="Nwogha J."/>
            <person name="Shu S."/>
            <person name="Carlson J."/>
            <person name="Kariba R."/>
            <person name="Muthemba S."/>
            <person name="Knop K."/>
            <person name="Barton G.J."/>
            <person name="Sherwood A.V."/>
            <person name="Lopez-Montes A."/>
            <person name="Asiedu R."/>
            <person name="Jamnadass R."/>
            <person name="Muchugi A."/>
            <person name="Goodstein D."/>
            <person name="Egesi C.N."/>
            <person name="Featherston J."/>
            <person name="Asfaw A."/>
            <person name="Simpson G.G."/>
            <person name="Dolezel J."/>
            <person name="Hendre P.S."/>
            <person name="Van Deynze A."/>
            <person name="Kumar P.L."/>
            <person name="Obidiegwu J.E."/>
            <person name="Bhattacharjee R."/>
            <person name="Rokhsar D.S."/>
        </authorList>
    </citation>
    <scope>NUCLEOTIDE SEQUENCE [LARGE SCALE GENOMIC DNA]</scope>
    <source>
        <strain evidence="2">cv. TDa95/00328</strain>
    </source>
</reference>
<proteinExistence type="predicted"/>
<accession>A0ACB7TZG7</accession>
<keyword evidence="2" id="KW-1185">Reference proteome</keyword>